<name>A0ABT3IPP7_9BACT</name>
<gene>
    <name evidence="1" type="ORF">OL497_18705</name>
</gene>
<proteinExistence type="predicted"/>
<dbReference type="RefSeq" id="WP_264732758.1">
    <property type="nucleotide sequence ID" value="NZ_JAPDNR010000001.1"/>
</dbReference>
<keyword evidence="2" id="KW-1185">Reference proteome</keyword>
<dbReference type="Proteomes" id="UP001207742">
    <property type="component" value="Unassembled WGS sequence"/>
</dbReference>
<reference evidence="1 2" key="1">
    <citation type="submission" date="2022-10" db="EMBL/GenBank/DDBJ databases">
        <title>Chitinophaga nivalis PC15 sp. nov., isolated from Pyeongchang county, South Korea.</title>
        <authorList>
            <person name="Trinh H.N."/>
        </authorList>
    </citation>
    <scope>NUCLEOTIDE SEQUENCE [LARGE SCALE GENOMIC DNA]</scope>
    <source>
        <strain evidence="1 2">PC14</strain>
    </source>
</reference>
<organism evidence="1 2">
    <name type="scientific">Chitinophaga nivalis</name>
    <dbReference type="NCBI Taxonomy" id="2991709"/>
    <lineage>
        <taxon>Bacteria</taxon>
        <taxon>Pseudomonadati</taxon>
        <taxon>Bacteroidota</taxon>
        <taxon>Chitinophagia</taxon>
        <taxon>Chitinophagales</taxon>
        <taxon>Chitinophagaceae</taxon>
        <taxon>Chitinophaga</taxon>
    </lineage>
</organism>
<evidence type="ECO:0000313" key="2">
    <source>
        <dbReference type="Proteomes" id="UP001207742"/>
    </source>
</evidence>
<accession>A0ABT3IPP7</accession>
<protein>
    <submittedName>
        <fullName evidence="1">Uncharacterized protein</fullName>
    </submittedName>
</protein>
<evidence type="ECO:0000313" key="1">
    <source>
        <dbReference type="EMBL" id="MCW3485941.1"/>
    </source>
</evidence>
<sequence>MNTKFSIFGLLRVSNNSFPHIPGEHFSLFRIGNSDYSSREEALADLNLILSGEHPSGDHFNRFDNYTIQEVFSVNK</sequence>
<dbReference type="EMBL" id="JAPDNS010000002">
    <property type="protein sequence ID" value="MCW3485941.1"/>
    <property type="molecule type" value="Genomic_DNA"/>
</dbReference>
<comment type="caution">
    <text evidence="1">The sequence shown here is derived from an EMBL/GenBank/DDBJ whole genome shotgun (WGS) entry which is preliminary data.</text>
</comment>